<name>A0A9N8YSJ3_9GLOM</name>
<dbReference type="InterPro" id="IPR043129">
    <property type="entry name" value="ATPase_NBD"/>
</dbReference>
<evidence type="ECO:0000256" key="2">
    <source>
        <dbReference type="ARBA" id="ARBA00022679"/>
    </source>
</evidence>
<keyword evidence="7" id="KW-1185">Reference proteome</keyword>
<dbReference type="GO" id="GO:0019150">
    <property type="term" value="F:D-ribulokinase activity"/>
    <property type="evidence" value="ECO:0007669"/>
    <property type="project" value="TreeGrafter"/>
</dbReference>
<dbReference type="InterPro" id="IPR006003">
    <property type="entry name" value="FGGY_RbtK-like"/>
</dbReference>
<dbReference type="InterPro" id="IPR018485">
    <property type="entry name" value="FGGY_C"/>
</dbReference>
<dbReference type="InterPro" id="IPR018484">
    <property type="entry name" value="FGGY_N"/>
</dbReference>
<dbReference type="PANTHER" id="PTHR43435">
    <property type="entry name" value="RIBULOKINASE"/>
    <property type="match status" value="1"/>
</dbReference>
<evidence type="ECO:0000256" key="3">
    <source>
        <dbReference type="ARBA" id="ARBA00022777"/>
    </source>
</evidence>
<comment type="similarity">
    <text evidence="1">Belongs to the FGGY kinase family.</text>
</comment>
<dbReference type="GO" id="GO:0005737">
    <property type="term" value="C:cytoplasm"/>
    <property type="evidence" value="ECO:0007669"/>
    <property type="project" value="TreeGrafter"/>
</dbReference>
<dbReference type="Pfam" id="PF02782">
    <property type="entry name" value="FGGY_C"/>
    <property type="match status" value="1"/>
</dbReference>
<proteinExistence type="inferred from homology"/>
<evidence type="ECO:0000259" key="4">
    <source>
        <dbReference type="Pfam" id="PF00370"/>
    </source>
</evidence>
<feature type="domain" description="Carbohydrate kinase FGGY C-terminal" evidence="5">
    <location>
        <begin position="324"/>
        <end position="535"/>
    </location>
</feature>
<dbReference type="Gene3D" id="3.30.420.40">
    <property type="match status" value="1"/>
</dbReference>
<gene>
    <name evidence="6" type="ORF">AGERDE_LOCUS1258</name>
</gene>
<dbReference type="PANTHER" id="PTHR43435:SF4">
    <property type="entry name" value="FGGY CARBOHYDRATE KINASE DOMAIN-CONTAINING PROTEIN"/>
    <property type="match status" value="1"/>
</dbReference>
<keyword evidence="2" id="KW-0808">Transferase</keyword>
<evidence type="ECO:0000313" key="7">
    <source>
        <dbReference type="Proteomes" id="UP000789831"/>
    </source>
</evidence>
<dbReference type="SUPFAM" id="SSF53067">
    <property type="entry name" value="Actin-like ATPase domain"/>
    <property type="match status" value="2"/>
</dbReference>
<dbReference type="NCBIfam" id="TIGR01315">
    <property type="entry name" value="5C_CHO_kinase"/>
    <property type="match status" value="1"/>
</dbReference>
<dbReference type="Pfam" id="PF00370">
    <property type="entry name" value="FGGY_N"/>
    <property type="match status" value="1"/>
</dbReference>
<feature type="domain" description="Carbohydrate kinase FGGY N-terminal" evidence="4">
    <location>
        <begin position="5"/>
        <end position="183"/>
    </location>
</feature>
<keyword evidence="3" id="KW-0418">Kinase</keyword>
<dbReference type="AlphaFoldDB" id="A0A9N8YSJ3"/>
<comment type="caution">
    <text evidence="6">The sequence shown here is derived from an EMBL/GenBank/DDBJ whole genome shotgun (WGS) entry which is preliminary data.</text>
</comment>
<dbReference type="Proteomes" id="UP000789831">
    <property type="component" value="Unassembled WGS sequence"/>
</dbReference>
<dbReference type="OrthoDB" id="203824at2759"/>
<evidence type="ECO:0000259" key="5">
    <source>
        <dbReference type="Pfam" id="PF02782"/>
    </source>
</evidence>
<accession>A0A9N8YSJ3</accession>
<dbReference type="CDD" id="cd07782">
    <property type="entry name" value="ASKHA_NBD_FGGY_D-RBK"/>
    <property type="match status" value="1"/>
</dbReference>
<reference evidence="6" key="1">
    <citation type="submission" date="2021-06" db="EMBL/GenBank/DDBJ databases">
        <authorList>
            <person name="Kallberg Y."/>
            <person name="Tangrot J."/>
            <person name="Rosling A."/>
        </authorList>
    </citation>
    <scope>NUCLEOTIDE SEQUENCE</scope>
    <source>
        <strain evidence="6">MT106</strain>
    </source>
</reference>
<protein>
    <submittedName>
        <fullName evidence="6">9695_t:CDS:1</fullName>
    </submittedName>
</protein>
<sequence>MDEDYFVGVDVGTASVRAAVVDTKGVICGLSSNEILTWTSRTDYYEQSSDNIWQSVCLSVKQATEKANVFGPKIKGIGFDATCSLVVLDLTGNPLSVSPDENFQENERNVILWADHRAAKQAEKINATKHHVLNFVGGKISLEMETPKILWLKENMTDERWEEIGHFFDLPDFLTYRATGSFARSVCSLACKCGFVPSDPNNNEKKSNSGWYDDFFEMIGLGEFVKDKYSRLGGIPGVSGRMWSAGQLVGGLSKQAAKELGLDEGTSVGAAVIDAYAGAIGTLGAPLPVLKPATTTTKSKAKDENEDDEISSIPAKFEDLSKRLAVISGTSSCHLVLSPKPIFVNGIWGPYRDVIMPNYWMSEGGQSATGQLIDWIVNAHPFSSEAKALAESRNLSIYNLLNNHIITMQAREKAEFPGLLIKDLHVYPDFHGNRSPLAEPNLRGTITGLSIDISLDSLALVYYSTILSIGFGTREIIESLNNAGHKVNTLLLSGGLCKNLLFVKTIADATQCPVLLPKYIEASVVFGAAICGAKASGILLPKKDSTDDNAVSADNKIKKISVAAADDDSDLEIWDVMVKMSKPGSIVRPNNNEKEIKFNQTKYNVYKLLRQDQVKYRDIMENEK</sequence>
<organism evidence="6 7">
    <name type="scientific">Ambispora gerdemannii</name>
    <dbReference type="NCBI Taxonomy" id="144530"/>
    <lineage>
        <taxon>Eukaryota</taxon>
        <taxon>Fungi</taxon>
        <taxon>Fungi incertae sedis</taxon>
        <taxon>Mucoromycota</taxon>
        <taxon>Glomeromycotina</taxon>
        <taxon>Glomeromycetes</taxon>
        <taxon>Archaeosporales</taxon>
        <taxon>Ambisporaceae</taxon>
        <taxon>Ambispora</taxon>
    </lineage>
</organism>
<dbReference type="Gene3D" id="1.20.58.2240">
    <property type="match status" value="1"/>
</dbReference>
<evidence type="ECO:0000256" key="1">
    <source>
        <dbReference type="ARBA" id="ARBA00009156"/>
    </source>
</evidence>
<evidence type="ECO:0000313" key="6">
    <source>
        <dbReference type="EMBL" id="CAG8443666.1"/>
    </source>
</evidence>
<dbReference type="GO" id="GO:0019321">
    <property type="term" value="P:pentose metabolic process"/>
    <property type="evidence" value="ECO:0007669"/>
    <property type="project" value="TreeGrafter"/>
</dbReference>
<dbReference type="EMBL" id="CAJVPL010000082">
    <property type="protein sequence ID" value="CAG8443666.1"/>
    <property type="molecule type" value="Genomic_DNA"/>
</dbReference>